<evidence type="ECO:0000313" key="1">
    <source>
        <dbReference type="EMBL" id="TVY46830.1"/>
    </source>
</evidence>
<dbReference type="InterPro" id="IPR011333">
    <property type="entry name" value="SKP1/BTB/POZ_sf"/>
</dbReference>
<dbReference type="EMBL" id="QGMI01000125">
    <property type="protein sequence ID" value="TVY46830.1"/>
    <property type="molecule type" value="Genomic_DNA"/>
</dbReference>
<dbReference type="Gene3D" id="3.30.710.10">
    <property type="entry name" value="Potassium Channel Kv1.1, Chain A"/>
    <property type="match status" value="1"/>
</dbReference>
<evidence type="ECO:0008006" key="3">
    <source>
        <dbReference type="Google" id="ProtNLM"/>
    </source>
</evidence>
<reference evidence="1 2" key="1">
    <citation type="submission" date="2018-05" db="EMBL/GenBank/DDBJ databases">
        <title>Genome sequencing and assembly of the regulated plant pathogen Lachnellula willkommii and related sister species for the development of diagnostic species identification markers.</title>
        <authorList>
            <person name="Giroux E."/>
            <person name="Bilodeau G."/>
        </authorList>
    </citation>
    <scope>NUCLEOTIDE SEQUENCE [LARGE SCALE GENOMIC DNA]</scope>
    <source>
        <strain evidence="1 2">CBS 160.35</strain>
    </source>
</reference>
<sequence length="292" mass="32595">MALVSPVFKALLQPSFKEGETLRSIGKVEIPLPDDDPIAFRILMIILHAQNHSVPRQVDLSLLTSIAVLVDKYELHNSVGIFADMWISALKQATEMPESFSQDLVSWICITWVFRKSTEFNHVTLVAQKEAMRKRFLHIDEIPGFANLPLPSKLIDKIYQNREVAMQHAFSKLEGVIASLNPNPGLFIFMRQVPQCPNGDEDCDAMLLGSILRAATKQKLWPIPEAPYYDPFNAISVTDLASKLRSLRIQSACGKMQLSPSNLDTHGVRETLDAAALALENSPQGLNLEDFS</sequence>
<keyword evidence="2" id="KW-1185">Reference proteome</keyword>
<dbReference type="Proteomes" id="UP000443090">
    <property type="component" value="Unassembled WGS sequence"/>
</dbReference>
<comment type="caution">
    <text evidence="1">The sequence shown here is derived from an EMBL/GenBank/DDBJ whole genome shotgun (WGS) entry which is preliminary data.</text>
</comment>
<organism evidence="1 2">
    <name type="scientific">Lachnellula occidentalis</name>
    <dbReference type="NCBI Taxonomy" id="215460"/>
    <lineage>
        <taxon>Eukaryota</taxon>
        <taxon>Fungi</taxon>
        <taxon>Dikarya</taxon>
        <taxon>Ascomycota</taxon>
        <taxon>Pezizomycotina</taxon>
        <taxon>Leotiomycetes</taxon>
        <taxon>Helotiales</taxon>
        <taxon>Lachnaceae</taxon>
        <taxon>Lachnellula</taxon>
    </lineage>
</organism>
<dbReference type="AlphaFoldDB" id="A0A8H8UJF9"/>
<evidence type="ECO:0000313" key="2">
    <source>
        <dbReference type="Proteomes" id="UP000443090"/>
    </source>
</evidence>
<dbReference type="OrthoDB" id="5326346at2759"/>
<gene>
    <name evidence="1" type="ORF">LOCC1_G003392</name>
</gene>
<accession>A0A8H8UJF9</accession>
<protein>
    <recommendedName>
        <fullName evidence="3">BTB domain-containing protein</fullName>
    </recommendedName>
</protein>
<name>A0A8H8UJF9_9HELO</name>
<proteinExistence type="predicted"/>